<comment type="caution">
    <text evidence="2">The sequence shown here is derived from an EMBL/GenBank/DDBJ whole genome shotgun (WGS) entry which is preliminary data.</text>
</comment>
<dbReference type="Proteomes" id="UP001242480">
    <property type="component" value="Unassembled WGS sequence"/>
</dbReference>
<gene>
    <name evidence="2" type="ORF">QO011_006320</name>
</gene>
<proteinExistence type="predicted"/>
<dbReference type="RefSeq" id="WP_307281341.1">
    <property type="nucleotide sequence ID" value="NZ_JAUSVX010000015.1"/>
</dbReference>
<name>A0ABU0JG76_9HYPH</name>
<accession>A0ABU0JG76</accession>
<evidence type="ECO:0000313" key="3">
    <source>
        <dbReference type="Proteomes" id="UP001242480"/>
    </source>
</evidence>
<evidence type="ECO:0000313" key="2">
    <source>
        <dbReference type="EMBL" id="MDQ0473286.1"/>
    </source>
</evidence>
<reference evidence="2 3" key="1">
    <citation type="submission" date="2023-07" db="EMBL/GenBank/DDBJ databases">
        <title>Genomic Encyclopedia of Type Strains, Phase IV (KMG-IV): sequencing the most valuable type-strain genomes for metagenomic binning, comparative biology and taxonomic classification.</title>
        <authorList>
            <person name="Goeker M."/>
        </authorList>
    </citation>
    <scope>NUCLEOTIDE SEQUENCE [LARGE SCALE GENOMIC DNA]</scope>
    <source>
        <strain evidence="2 3">DSM 19619</strain>
    </source>
</reference>
<evidence type="ECO:0000256" key="1">
    <source>
        <dbReference type="SAM" id="MobiDB-lite"/>
    </source>
</evidence>
<dbReference type="EMBL" id="JAUSVX010000015">
    <property type="protein sequence ID" value="MDQ0473286.1"/>
    <property type="molecule type" value="Genomic_DNA"/>
</dbReference>
<keyword evidence="3" id="KW-1185">Reference proteome</keyword>
<feature type="region of interest" description="Disordered" evidence="1">
    <location>
        <begin position="1"/>
        <end position="20"/>
    </location>
</feature>
<feature type="compositionally biased region" description="Polar residues" evidence="1">
    <location>
        <begin position="9"/>
        <end position="18"/>
    </location>
</feature>
<sequence length="64" mass="7014">MKLSHRFTTRPQTDNAQTAAGGELRVLAEDELERVSGGMQNIDNPFVRAVLAAAFITLVLTKDQ</sequence>
<protein>
    <submittedName>
        <fullName evidence="2">Uncharacterized protein</fullName>
    </submittedName>
</protein>
<organism evidence="2 3">
    <name type="scientific">Labrys wisconsinensis</name>
    <dbReference type="NCBI Taxonomy" id="425677"/>
    <lineage>
        <taxon>Bacteria</taxon>
        <taxon>Pseudomonadati</taxon>
        <taxon>Pseudomonadota</taxon>
        <taxon>Alphaproteobacteria</taxon>
        <taxon>Hyphomicrobiales</taxon>
        <taxon>Xanthobacteraceae</taxon>
        <taxon>Labrys</taxon>
    </lineage>
</organism>